<evidence type="ECO:0008006" key="3">
    <source>
        <dbReference type="Google" id="ProtNLM"/>
    </source>
</evidence>
<name>A0A4Q8APK0_9MICO</name>
<sequence>MVLHSLRASSYEATAGAQHGGMTSLEADELRQIPLDSDAAVQARVEHLIGAACRRQWWMLLLDEAGRQIPLIIPMADYPKTPNGGAAGLLAARVAETVYETGAAQAIFVWERPGGHRVSHLDRSWARALAAACADAGVSVRAQLISHDDGVRWVAPDDLL</sequence>
<dbReference type="AlphaFoldDB" id="A0A4Q8APK0"/>
<organism evidence="1 2">
    <name type="scientific">Microterricola gilva</name>
    <dbReference type="NCBI Taxonomy" id="393267"/>
    <lineage>
        <taxon>Bacteria</taxon>
        <taxon>Bacillati</taxon>
        <taxon>Actinomycetota</taxon>
        <taxon>Actinomycetes</taxon>
        <taxon>Micrococcales</taxon>
        <taxon>Microbacteriaceae</taxon>
        <taxon>Microterricola</taxon>
    </lineage>
</organism>
<gene>
    <name evidence="1" type="ORF">EV379_2358</name>
</gene>
<keyword evidence="2" id="KW-1185">Reference proteome</keyword>
<protein>
    <recommendedName>
        <fullName evidence="3">RadC-like JAB domain-containing protein</fullName>
    </recommendedName>
</protein>
<accession>A0A4Q8APK0</accession>
<dbReference type="Proteomes" id="UP000291483">
    <property type="component" value="Unassembled WGS sequence"/>
</dbReference>
<comment type="caution">
    <text evidence="1">The sequence shown here is derived from an EMBL/GenBank/DDBJ whole genome shotgun (WGS) entry which is preliminary data.</text>
</comment>
<dbReference type="EMBL" id="SHLC01000001">
    <property type="protein sequence ID" value="RZU66013.1"/>
    <property type="molecule type" value="Genomic_DNA"/>
</dbReference>
<proteinExistence type="predicted"/>
<evidence type="ECO:0000313" key="1">
    <source>
        <dbReference type="EMBL" id="RZU66013.1"/>
    </source>
</evidence>
<reference evidence="1 2" key="1">
    <citation type="submission" date="2019-02" db="EMBL/GenBank/DDBJ databases">
        <title>Sequencing the genomes of 1000 actinobacteria strains.</title>
        <authorList>
            <person name="Klenk H.-P."/>
        </authorList>
    </citation>
    <scope>NUCLEOTIDE SEQUENCE [LARGE SCALE GENOMIC DNA]</scope>
    <source>
        <strain evidence="1 2">DSM 18319</strain>
    </source>
</reference>
<evidence type="ECO:0000313" key="2">
    <source>
        <dbReference type="Proteomes" id="UP000291483"/>
    </source>
</evidence>